<name>A0A7G9LDL0_9FLAO</name>
<evidence type="ECO:0000313" key="3">
    <source>
        <dbReference type="Proteomes" id="UP000515808"/>
    </source>
</evidence>
<dbReference type="Gene3D" id="1.10.101.10">
    <property type="entry name" value="PGBD-like superfamily/PGBD"/>
    <property type="match status" value="1"/>
</dbReference>
<dbReference type="Pfam" id="PF01471">
    <property type="entry name" value="PG_binding_1"/>
    <property type="match status" value="1"/>
</dbReference>
<organism evidence="2 3">
    <name type="scientific">Polaribacter pectinis</name>
    <dbReference type="NCBI Taxonomy" id="2738844"/>
    <lineage>
        <taxon>Bacteria</taxon>
        <taxon>Pseudomonadati</taxon>
        <taxon>Bacteroidota</taxon>
        <taxon>Flavobacteriia</taxon>
        <taxon>Flavobacteriales</taxon>
        <taxon>Flavobacteriaceae</taxon>
    </lineage>
</organism>
<dbReference type="InterPro" id="IPR036366">
    <property type="entry name" value="PGBDSf"/>
</dbReference>
<dbReference type="InterPro" id="IPR002477">
    <property type="entry name" value="Peptidoglycan-bd-like"/>
</dbReference>
<dbReference type="EMBL" id="CP060695">
    <property type="protein sequence ID" value="QNM86709.1"/>
    <property type="molecule type" value="Genomic_DNA"/>
</dbReference>
<protein>
    <submittedName>
        <fullName evidence="2">Peptidoglycan-binding protein</fullName>
    </submittedName>
</protein>
<dbReference type="Proteomes" id="UP000515808">
    <property type="component" value="Chromosome"/>
</dbReference>
<sequence length="220" mass="25645">MKQLIILLLLIIAFFIGFGKYQQYKRYNTPKLEYKTDKKIDTECHNQNLVFNYFNAIEDLNSWVKLQWTANDIDVVTPEDDDIETKYAVKKYADKLAKVKYYEARLEKLALLKEQGLSNKEIKFLEETGTDLKTHLQEQELASYKNRMKTLFSDSKKIVYNQKTALIFEVQKLLVKNGFNIAVDGIYRAETSNAIKSFEEKNNLFADGKLDVLTLDALLK</sequence>
<dbReference type="AlphaFoldDB" id="A0A7G9LDL0"/>
<proteinExistence type="predicted"/>
<dbReference type="KEGG" id="ppec:H9W90_06215"/>
<feature type="domain" description="Peptidoglycan binding-like" evidence="1">
    <location>
        <begin position="169"/>
        <end position="218"/>
    </location>
</feature>
<evidence type="ECO:0000259" key="1">
    <source>
        <dbReference type="Pfam" id="PF01471"/>
    </source>
</evidence>
<dbReference type="RefSeq" id="WP_187483585.1">
    <property type="nucleotide sequence ID" value="NZ_CP060695.1"/>
</dbReference>
<keyword evidence="3" id="KW-1185">Reference proteome</keyword>
<reference evidence="2 3" key="1">
    <citation type="submission" date="2020-08" db="EMBL/GenBank/DDBJ databases">
        <title>Polaribacter sp. L12M9 isolated from gut of the Korean scallop.</title>
        <authorList>
            <person name="Jeong Y.S."/>
        </authorList>
    </citation>
    <scope>NUCLEOTIDE SEQUENCE [LARGE SCALE GENOMIC DNA]</scope>
    <source>
        <strain evidence="2 3">L12M9</strain>
    </source>
</reference>
<accession>A0A7G9LDL0</accession>
<gene>
    <name evidence="2" type="ORF">H9W90_06215</name>
</gene>
<dbReference type="InterPro" id="IPR036365">
    <property type="entry name" value="PGBD-like_sf"/>
</dbReference>
<evidence type="ECO:0000313" key="2">
    <source>
        <dbReference type="EMBL" id="QNM86709.1"/>
    </source>
</evidence>
<dbReference type="SUPFAM" id="SSF47090">
    <property type="entry name" value="PGBD-like"/>
    <property type="match status" value="1"/>
</dbReference>